<comment type="caution">
    <text evidence="1">The sequence shown here is derived from an EMBL/GenBank/DDBJ whole genome shotgun (WGS) entry which is preliminary data.</text>
</comment>
<organism evidence="1 2">
    <name type="scientific">Phytophthora rubi</name>
    <dbReference type="NCBI Taxonomy" id="129364"/>
    <lineage>
        <taxon>Eukaryota</taxon>
        <taxon>Sar</taxon>
        <taxon>Stramenopiles</taxon>
        <taxon>Oomycota</taxon>
        <taxon>Peronosporomycetes</taxon>
        <taxon>Peronosporales</taxon>
        <taxon>Peronosporaceae</taxon>
        <taxon>Phytophthora</taxon>
    </lineage>
</organism>
<accession>A0A6A3G2S7</accession>
<dbReference type="AlphaFoldDB" id="A0A6A3G2S7"/>
<protein>
    <submittedName>
        <fullName evidence="1">Uncharacterized protein</fullName>
    </submittedName>
</protein>
<proteinExistence type="predicted"/>
<dbReference type="EMBL" id="QXFU01013149">
    <property type="protein sequence ID" value="KAE8951031.1"/>
    <property type="molecule type" value="Genomic_DNA"/>
</dbReference>
<reference evidence="1 2" key="1">
    <citation type="submission" date="2018-09" db="EMBL/GenBank/DDBJ databases">
        <title>Genomic investigation of the strawberry pathogen Phytophthora fragariae indicates pathogenicity is determined by transcriptional variation in three key races.</title>
        <authorList>
            <person name="Adams T.M."/>
            <person name="Armitage A.D."/>
            <person name="Sobczyk M.K."/>
            <person name="Bates H.J."/>
            <person name="Dunwell J.M."/>
            <person name="Nellist C.F."/>
            <person name="Harrison R.J."/>
        </authorList>
    </citation>
    <scope>NUCLEOTIDE SEQUENCE [LARGE SCALE GENOMIC DNA]</scope>
    <source>
        <strain evidence="1 2">SCRP324</strain>
    </source>
</reference>
<gene>
    <name evidence="1" type="ORF">PR002_g33100</name>
</gene>
<sequence>SLCYVRLGVDSHQVHCRQRGVRAVRSRTLRVQFA</sequence>
<evidence type="ECO:0000313" key="1">
    <source>
        <dbReference type="EMBL" id="KAE8951031.1"/>
    </source>
</evidence>
<name>A0A6A3G2S7_9STRA</name>
<dbReference type="Proteomes" id="UP000435112">
    <property type="component" value="Unassembled WGS sequence"/>
</dbReference>
<evidence type="ECO:0000313" key="2">
    <source>
        <dbReference type="Proteomes" id="UP000435112"/>
    </source>
</evidence>
<feature type="non-terminal residue" evidence="1">
    <location>
        <position position="1"/>
    </location>
</feature>